<evidence type="ECO:0000313" key="5">
    <source>
        <dbReference type="Proteomes" id="UP000044602"/>
    </source>
</evidence>
<dbReference type="STRING" id="100787.A0A0G4KNW8"/>
<organism evidence="3 5">
    <name type="scientific">Verticillium longisporum</name>
    <name type="common">Verticillium dahliae var. longisporum</name>
    <dbReference type="NCBI Taxonomy" id="100787"/>
    <lineage>
        <taxon>Eukaryota</taxon>
        <taxon>Fungi</taxon>
        <taxon>Dikarya</taxon>
        <taxon>Ascomycota</taxon>
        <taxon>Pezizomycotina</taxon>
        <taxon>Sordariomycetes</taxon>
        <taxon>Hypocreomycetidae</taxon>
        <taxon>Glomerellales</taxon>
        <taxon>Plectosphaerellaceae</taxon>
        <taxon>Verticillium</taxon>
    </lineage>
</organism>
<evidence type="ECO:0000256" key="2">
    <source>
        <dbReference type="SAM" id="MobiDB-lite"/>
    </source>
</evidence>
<name>A0A0G4KNW8_VERLO</name>
<feature type="region of interest" description="Disordered" evidence="2">
    <location>
        <begin position="615"/>
        <end position="647"/>
    </location>
</feature>
<dbReference type="EMBL" id="CVQI01033939">
    <property type="protein sequence ID" value="CRK44190.1"/>
    <property type="molecule type" value="Genomic_DNA"/>
</dbReference>
<proteinExistence type="predicted"/>
<accession>A0A0G4KNW8</accession>
<dbReference type="AlphaFoldDB" id="A0A0G4KNW8"/>
<feature type="compositionally biased region" description="Low complexity" evidence="2">
    <location>
        <begin position="634"/>
        <end position="647"/>
    </location>
</feature>
<dbReference type="PANTHER" id="PTHR23242">
    <property type="entry name" value="TRANSCRIPTION FACTOR HOXA13"/>
    <property type="match status" value="1"/>
</dbReference>
<evidence type="ECO:0000313" key="4">
    <source>
        <dbReference type="EMBL" id="CRK44190.1"/>
    </source>
</evidence>
<feature type="region of interest" description="Disordered" evidence="2">
    <location>
        <begin position="1"/>
        <end position="31"/>
    </location>
</feature>
<dbReference type="PANTHER" id="PTHR23242:SF9">
    <property type="entry name" value="TRANSCRIPTION FACTOR HOXA13"/>
    <property type="match status" value="1"/>
</dbReference>
<evidence type="ECO:0000313" key="6">
    <source>
        <dbReference type="Proteomes" id="UP000045706"/>
    </source>
</evidence>
<feature type="region of interest" description="Disordered" evidence="2">
    <location>
        <begin position="329"/>
        <end position="348"/>
    </location>
</feature>
<dbReference type="Proteomes" id="UP000045706">
    <property type="component" value="Unassembled WGS sequence"/>
</dbReference>
<keyword evidence="5" id="KW-1185">Reference proteome</keyword>
<gene>
    <name evidence="3" type="ORF">BN1708_010163</name>
    <name evidence="4" type="ORF">BN1723_000876</name>
</gene>
<feature type="coiled-coil region" evidence="1">
    <location>
        <begin position="367"/>
        <end position="394"/>
    </location>
</feature>
<sequence>MEVSSSHTNGYSKTPNGKMNGHSVGVKRNAPRQGPSLVGRLFSIIARIATWWTIITVLFRCPSTLEDCDESSPLACRTYFQAKNVLAPHVEPYYETYAAPYVELAQPYYNIANERVLTPVKDYATKYGAPTLRQAQAYGQAQWSQNVSPQLAVYQKAATDKYDETVAPHVAKLSEAATPYYDIARTSALQTYHEFLLPSYILAQPYAAQGYDAASQFTTDTIIPSANWAWNKTFVFLDTTVWPQVRVLYVKNVEPQLARIGQRLGRYKDKSKAAVESVQEGISSEASSFVKPASSAVSSATSSVSSSIASTSKVESATHIPDAVKVAKHDASEQVVAPPADANESDLRKTTRETVAEDLENWQTKFAKAADEGASEIEDRIEEISQRMVKENVDDIGASLLKGLQATSKAEVEALQKDIVVIVKNAGGDREGGEQDLNAAVRRAGLAVKEKAQEIRAWKESFELDMEAAITDAAESHFKILDSIRDLALQRIGMKWAWMDGVTYKDWAKFHELKDRFDEWTNDLKKLIITHPALEDAREASGKIEDSGMAAAQSAAQELVRLKQVGLWKIVAGDSSDNFDSDAMRSASAAAEQAKAKVAAFAAAQAAAASRAAEESRAAEAEAEASRAAEESKAAQAIADASSAPEADPLEEAAHVIEDESPATDLPIEGSSATQEDPLEAAASVLEDESPANNVLEEQFILSQVSSATDAASSVVESVVFQASDAASSVISDGSTIIAGSASPHEDLASTVIEGDDQTIVVNNTGSSPAEDDVQKPATPEEKAEEHLEEQLEEEIIPESVEDQPVSAETETVKPAFLGVAAQSVANRKGPILDDDESTVESLSGKAQEAYSHAVAQASEKYSLAMSAVSAQLYGTPEPEPVQEKMFASVSGAYAGAMDAANSRLSEALEAASRRVYGTPTAAASPSYDWASVESLASQRLQEGRAWAEEQYESAKIALGLATATPTASTEKLLDQAKYNYYAGLGAAHARYSEFLSAASAAMSSLTATATPTNLAGTASSVASVATASANAVASGAQEDGLSVASYVSEGFEAAVSIVGDTVNAAAQEVLDAAEAVERGVVDTWENVVHHLSVQVYGAPTPTAWYGNAYSDVEKYAAQASEQAAKQYEVVQNIVQELIKGKEPSYSESILARLQAAYATGAASAASYLNEATAAAGDSVNAAKEKVNAAADAVKDGVRRDEL</sequence>
<evidence type="ECO:0008006" key="7">
    <source>
        <dbReference type="Google" id="ProtNLM"/>
    </source>
</evidence>
<feature type="compositionally biased region" description="Basic and acidic residues" evidence="2">
    <location>
        <begin position="773"/>
        <end position="784"/>
    </location>
</feature>
<dbReference type="EMBL" id="CVQH01002891">
    <property type="protein sequence ID" value="CRK11444.1"/>
    <property type="molecule type" value="Genomic_DNA"/>
</dbReference>
<keyword evidence="1" id="KW-0175">Coiled coil</keyword>
<reference evidence="5 6" key="1">
    <citation type="submission" date="2015-05" db="EMBL/GenBank/DDBJ databases">
        <authorList>
            <person name="Fogelqvist Johan"/>
        </authorList>
    </citation>
    <scope>NUCLEOTIDE SEQUENCE [LARGE SCALE GENOMIC DNA]</scope>
    <source>
        <strain evidence="3">VL1</strain>
        <strain evidence="4">VL2</strain>
    </source>
</reference>
<evidence type="ECO:0000256" key="1">
    <source>
        <dbReference type="SAM" id="Coils"/>
    </source>
</evidence>
<feature type="compositionally biased region" description="Polar residues" evidence="2">
    <location>
        <begin position="1"/>
        <end position="17"/>
    </location>
</feature>
<feature type="region of interest" description="Disordered" evidence="2">
    <location>
        <begin position="658"/>
        <end position="677"/>
    </location>
</feature>
<protein>
    <recommendedName>
        <fullName evidence="7">Transcription factor hoxa13</fullName>
    </recommendedName>
</protein>
<evidence type="ECO:0000313" key="3">
    <source>
        <dbReference type="EMBL" id="CRK11444.1"/>
    </source>
</evidence>
<feature type="compositionally biased region" description="Basic and acidic residues" evidence="2">
    <location>
        <begin position="615"/>
        <end position="633"/>
    </location>
</feature>
<feature type="region of interest" description="Disordered" evidence="2">
    <location>
        <begin position="763"/>
        <end position="784"/>
    </location>
</feature>
<dbReference type="Proteomes" id="UP000044602">
    <property type="component" value="Unassembled WGS sequence"/>
</dbReference>